<dbReference type="PANTHER" id="PTHR43065:SF10">
    <property type="entry name" value="PEROXIDE STRESS-ACTIVATED HISTIDINE KINASE MAK3"/>
    <property type="match status" value="1"/>
</dbReference>
<dbReference type="AlphaFoldDB" id="A0A225M7X7"/>
<name>A0A225M7X7_9BURK</name>
<dbReference type="Pfam" id="PF02518">
    <property type="entry name" value="HATPase_c"/>
    <property type="match status" value="1"/>
</dbReference>
<gene>
    <name evidence="10" type="ORF">CEY11_18300</name>
</gene>
<sequence>MTQQRPLILRSLTCQILAWCLFLLLAGGALAGWRYQSLASTLENESNILHRLASQRADQHDAHLTALSAVANTTGDTQHALFLDVAATIAHFYPRIDDIQLVPLDASEGSVGIGPLTPVLAQQVREAAIKSDGQLALLPYPEHADHYMLVKRSPNTDDARYGLMLGIDAGQLLGEASPFWSKPGTLLQLSMPGGHVLVSHLPAATEAVHFSKALASASQPLALETGMTIEPGDLFPPVETVLTLMLVSAAYIAVLAAWRQRVRTRAAVEQARLSALESRLAHASRVNALGEMASGLAHELTQPLTAILAEAQACRRMLSQGGSGPSLTPVLEDTIAQAKRASSILERFRNWSRPQPVCVTMFDLRDALDNVRALLASQAASCNARLTFNMPATIVPVKADPVEMEQVVFNLVRNGLEAVATQDAGQVTVTLRQTVSEIILDVSDNGPGVAPELRDRLFTPFTTNRPDGTGLGLTLSQRLIERANGDIFLVDEGPGATFRIILKTQNQYMESTP</sequence>
<keyword evidence="8" id="KW-0902">Two-component regulatory system</keyword>
<keyword evidence="3" id="KW-0597">Phosphoprotein</keyword>
<dbReference type="SMART" id="SM00388">
    <property type="entry name" value="HisKA"/>
    <property type="match status" value="1"/>
</dbReference>
<organism evidence="10 11">
    <name type="scientific">Candidimonas nitroreducens</name>
    <dbReference type="NCBI Taxonomy" id="683354"/>
    <lineage>
        <taxon>Bacteria</taxon>
        <taxon>Pseudomonadati</taxon>
        <taxon>Pseudomonadota</taxon>
        <taxon>Betaproteobacteria</taxon>
        <taxon>Burkholderiales</taxon>
        <taxon>Alcaligenaceae</taxon>
        <taxon>Candidimonas</taxon>
    </lineage>
</organism>
<evidence type="ECO:0000256" key="4">
    <source>
        <dbReference type="ARBA" id="ARBA00022679"/>
    </source>
</evidence>
<keyword evidence="6 10" id="KW-0418">Kinase</keyword>
<evidence type="ECO:0000256" key="8">
    <source>
        <dbReference type="ARBA" id="ARBA00023012"/>
    </source>
</evidence>
<dbReference type="InterPro" id="IPR003661">
    <property type="entry name" value="HisK_dim/P_dom"/>
</dbReference>
<dbReference type="GO" id="GO:0000155">
    <property type="term" value="F:phosphorelay sensor kinase activity"/>
    <property type="evidence" value="ECO:0007669"/>
    <property type="project" value="InterPro"/>
</dbReference>
<dbReference type="OrthoDB" id="8559580at2"/>
<evidence type="ECO:0000256" key="5">
    <source>
        <dbReference type="ARBA" id="ARBA00022741"/>
    </source>
</evidence>
<proteinExistence type="predicted"/>
<dbReference type="InterPro" id="IPR005467">
    <property type="entry name" value="His_kinase_dom"/>
</dbReference>
<dbReference type="EMBL" id="NJIH01000010">
    <property type="protein sequence ID" value="OWT56832.1"/>
    <property type="molecule type" value="Genomic_DNA"/>
</dbReference>
<dbReference type="Gene3D" id="3.30.565.10">
    <property type="entry name" value="Histidine kinase-like ATPase, C-terminal domain"/>
    <property type="match status" value="1"/>
</dbReference>
<keyword evidence="5" id="KW-0547">Nucleotide-binding</keyword>
<feature type="domain" description="Histidine kinase" evidence="9">
    <location>
        <begin position="295"/>
        <end position="506"/>
    </location>
</feature>
<comment type="catalytic activity">
    <reaction evidence="1">
        <text>ATP + protein L-histidine = ADP + protein N-phospho-L-histidine.</text>
        <dbReference type="EC" id="2.7.13.3"/>
    </reaction>
</comment>
<keyword evidence="11" id="KW-1185">Reference proteome</keyword>
<dbReference type="InterPro" id="IPR036890">
    <property type="entry name" value="HATPase_C_sf"/>
</dbReference>
<dbReference type="CDD" id="cd00082">
    <property type="entry name" value="HisKA"/>
    <property type="match status" value="1"/>
</dbReference>
<dbReference type="Pfam" id="PF00512">
    <property type="entry name" value="HisKA"/>
    <property type="match status" value="1"/>
</dbReference>
<evidence type="ECO:0000259" key="9">
    <source>
        <dbReference type="PROSITE" id="PS50109"/>
    </source>
</evidence>
<dbReference type="SUPFAM" id="SSF55874">
    <property type="entry name" value="ATPase domain of HSP90 chaperone/DNA topoisomerase II/histidine kinase"/>
    <property type="match status" value="1"/>
</dbReference>
<accession>A0A225M7X7</accession>
<evidence type="ECO:0000256" key="3">
    <source>
        <dbReference type="ARBA" id="ARBA00022553"/>
    </source>
</evidence>
<dbReference type="PANTHER" id="PTHR43065">
    <property type="entry name" value="SENSOR HISTIDINE KINASE"/>
    <property type="match status" value="1"/>
</dbReference>
<dbReference type="InterPro" id="IPR036097">
    <property type="entry name" value="HisK_dim/P_sf"/>
</dbReference>
<keyword evidence="4" id="KW-0808">Transferase</keyword>
<keyword evidence="7" id="KW-0067">ATP-binding</keyword>
<dbReference type="Proteomes" id="UP000214603">
    <property type="component" value="Unassembled WGS sequence"/>
</dbReference>
<dbReference type="InterPro" id="IPR003594">
    <property type="entry name" value="HATPase_dom"/>
</dbReference>
<evidence type="ECO:0000256" key="1">
    <source>
        <dbReference type="ARBA" id="ARBA00000085"/>
    </source>
</evidence>
<dbReference type="SMART" id="SM00387">
    <property type="entry name" value="HATPase_c"/>
    <property type="match status" value="1"/>
</dbReference>
<dbReference type="GO" id="GO:0005524">
    <property type="term" value="F:ATP binding"/>
    <property type="evidence" value="ECO:0007669"/>
    <property type="project" value="UniProtKB-KW"/>
</dbReference>
<dbReference type="Gene3D" id="1.10.287.130">
    <property type="match status" value="1"/>
</dbReference>
<evidence type="ECO:0000256" key="2">
    <source>
        <dbReference type="ARBA" id="ARBA00012438"/>
    </source>
</evidence>
<evidence type="ECO:0000313" key="11">
    <source>
        <dbReference type="Proteomes" id="UP000214603"/>
    </source>
</evidence>
<evidence type="ECO:0000313" key="10">
    <source>
        <dbReference type="EMBL" id="OWT56832.1"/>
    </source>
</evidence>
<dbReference type="PRINTS" id="PR00344">
    <property type="entry name" value="BCTRLSENSOR"/>
</dbReference>
<reference evidence="11" key="1">
    <citation type="submission" date="2017-06" db="EMBL/GenBank/DDBJ databases">
        <title>Herbaspirillum phytohormonus sp. nov., isolated from the root nodule of Robinia pseudoacacia in lead-zinc mine.</title>
        <authorList>
            <person name="Fan M."/>
            <person name="Lin Y."/>
        </authorList>
    </citation>
    <scope>NUCLEOTIDE SEQUENCE [LARGE SCALE GENOMIC DNA]</scope>
    <source>
        <strain evidence="11">SC-089</strain>
    </source>
</reference>
<evidence type="ECO:0000256" key="7">
    <source>
        <dbReference type="ARBA" id="ARBA00022840"/>
    </source>
</evidence>
<dbReference type="EC" id="2.7.13.3" evidence="2"/>
<comment type="caution">
    <text evidence="10">The sequence shown here is derived from an EMBL/GenBank/DDBJ whole genome shotgun (WGS) entry which is preliminary data.</text>
</comment>
<dbReference type="SUPFAM" id="SSF47384">
    <property type="entry name" value="Homodimeric domain of signal transducing histidine kinase"/>
    <property type="match status" value="1"/>
</dbReference>
<protein>
    <recommendedName>
        <fullName evidence="2">histidine kinase</fullName>
        <ecNumber evidence="2">2.7.13.3</ecNumber>
    </recommendedName>
</protein>
<evidence type="ECO:0000256" key="6">
    <source>
        <dbReference type="ARBA" id="ARBA00022777"/>
    </source>
</evidence>
<dbReference type="InterPro" id="IPR004358">
    <property type="entry name" value="Sig_transdc_His_kin-like_C"/>
</dbReference>
<dbReference type="PROSITE" id="PS50109">
    <property type="entry name" value="HIS_KIN"/>
    <property type="match status" value="1"/>
</dbReference>